<dbReference type="GO" id="GO:0004519">
    <property type="term" value="F:endonuclease activity"/>
    <property type="evidence" value="ECO:0007669"/>
    <property type="project" value="UniProtKB-KW"/>
</dbReference>
<gene>
    <name evidence="1" type="ORF">FC678_23675</name>
</gene>
<sequence>KEEIPFNHYHRRFLNLNVIHAMRDVESEMKHIRRSPINQLIKQYDIRKEELDEIALALKEKSDEVLSIDELVDLTSKISARFSSVIGNQVDSTVSLETMDFDPNKILNTLKLMIGKKRRQTGDTSLGINNILYISLILLSLEDNTVPSII</sequence>
<dbReference type="Proteomes" id="UP000309170">
    <property type="component" value="Unassembled WGS sequence"/>
</dbReference>
<comment type="caution">
    <text evidence="1">The sequence shown here is derived from an EMBL/GenBank/DDBJ whole genome shotgun (WGS) entry which is preliminary data.</text>
</comment>
<keyword evidence="1" id="KW-0540">Nuclease</keyword>
<protein>
    <submittedName>
        <fullName evidence="1">ATP-dependent endonuclease</fullName>
    </submittedName>
</protein>
<keyword evidence="1" id="KW-0255">Endonuclease</keyword>
<feature type="non-terminal residue" evidence="1">
    <location>
        <position position="150"/>
    </location>
</feature>
<dbReference type="EMBL" id="SZNT01000553">
    <property type="protein sequence ID" value="TKH06159.1"/>
    <property type="molecule type" value="Genomic_DNA"/>
</dbReference>
<evidence type="ECO:0000313" key="2">
    <source>
        <dbReference type="Proteomes" id="UP000309170"/>
    </source>
</evidence>
<accession>A0A9X9EQD5</accession>
<evidence type="ECO:0000313" key="1">
    <source>
        <dbReference type="EMBL" id="TKH06159.1"/>
    </source>
</evidence>
<dbReference type="AlphaFoldDB" id="A0A9X9EQD5"/>
<proteinExistence type="predicted"/>
<reference evidence="1 2" key="1">
    <citation type="journal article" date="2019" name="Environ. Microbiol.">
        <title>An active ?-lactamase is a part of an orchestrated cell wall stress resistance network of Bacillus subtilis and related rhizosphere species.</title>
        <authorList>
            <person name="Bucher T."/>
            <person name="Keren-Paz A."/>
            <person name="Hausser J."/>
            <person name="Olender T."/>
            <person name="Cytryn E."/>
            <person name="Kolodkin-Gal I."/>
        </authorList>
    </citation>
    <scope>NUCLEOTIDE SEQUENCE [LARGE SCALE GENOMIC DNA]</scope>
    <source>
        <strain evidence="1 2">I4</strain>
    </source>
</reference>
<keyword evidence="1" id="KW-0378">Hydrolase</keyword>
<organism evidence="1 2">
    <name type="scientific">Peribacillus simplex</name>
    <dbReference type="NCBI Taxonomy" id="1478"/>
    <lineage>
        <taxon>Bacteria</taxon>
        <taxon>Bacillati</taxon>
        <taxon>Bacillota</taxon>
        <taxon>Bacilli</taxon>
        <taxon>Bacillales</taxon>
        <taxon>Bacillaceae</taxon>
        <taxon>Peribacillus</taxon>
    </lineage>
</organism>
<name>A0A9X9EQD5_9BACI</name>
<feature type="non-terminal residue" evidence="1">
    <location>
        <position position="1"/>
    </location>
</feature>